<name>A0A093V301_TALMA</name>
<dbReference type="AlphaFoldDB" id="A0A093V301"/>
<evidence type="ECO:0000313" key="2">
    <source>
        <dbReference type="EMBL" id="KFX46520.1"/>
    </source>
</evidence>
<gene>
    <name evidence="2" type="ORF">GQ26_0180330</name>
</gene>
<protein>
    <submittedName>
        <fullName evidence="2">Uncharacterized protein</fullName>
    </submittedName>
</protein>
<feature type="compositionally biased region" description="Polar residues" evidence="1">
    <location>
        <begin position="153"/>
        <end position="165"/>
    </location>
</feature>
<proteinExistence type="predicted"/>
<dbReference type="EMBL" id="JPOX01000018">
    <property type="protein sequence ID" value="KFX46520.1"/>
    <property type="molecule type" value="Genomic_DNA"/>
</dbReference>
<accession>A0A093V301</accession>
<comment type="caution">
    <text evidence="2">The sequence shown here is derived from an EMBL/GenBank/DDBJ whole genome shotgun (WGS) entry which is preliminary data.</text>
</comment>
<feature type="region of interest" description="Disordered" evidence="1">
    <location>
        <begin position="75"/>
        <end position="170"/>
    </location>
</feature>
<dbReference type="HOGENOM" id="CLU_597410_0_0_1"/>
<feature type="compositionally biased region" description="Low complexity" evidence="1">
    <location>
        <begin position="101"/>
        <end position="115"/>
    </location>
</feature>
<reference evidence="2" key="1">
    <citation type="journal article" date="2014" name="PLoS Genet.">
        <title>Signature Gene Expression Reveals Novel Clues to the Molecular Mechanisms of Dimorphic Transition in Penicillium marneffei.</title>
        <authorList>
            <person name="Yang E."/>
            <person name="Wang G."/>
            <person name="Cai J."/>
            <person name="Woo P.C."/>
            <person name="Lau S.K."/>
            <person name="Yuen K.-Y."/>
            <person name="Chow W.-N."/>
            <person name="Lin X."/>
        </authorList>
    </citation>
    <scope>NUCLEOTIDE SEQUENCE [LARGE SCALE GENOMIC DNA]</scope>
    <source>
        <strain evidence="2">PM1</strain>
    </source>
</reference>
<sequence length="458" mass="51073">MFQQPQKCDLILWFGSWPTKAMNGEYTPVFLMASKHILREDSALQLLLIIDMICDWARDIYRKDIMKCFASAVSDSRGFTPADSHISYNTDSGEESPANQSNGGFSTGDSDSTTSQVENEHIRTPIDPASASHSDEDEDETSVTLGDLDPSSEVASTSNTTSDANIASFDTPMVPDVEMVDLGRENVSATTPTEAATQHAVIKYANDVVFSFNTLALPEAQSDLMRLLTSSSTTSDIAQTAGRLVMLFCGRNQILTRRSTIRYLESWWIGSNSAREQYNSDLDDDIVMAHFSFESYFRQQDWELVRKLTCIMASSNTIETLARISKESIYAPEVTFSTLLSISEIFVVRSRRKVVYQILSFIYAKIMPASEETQNIGAFLAKKPNSWPDSCPKYSLVVFDQSNTKDGQLMASKISEAVLNQAFFHENGSSISPVDARAFTFWTKLLRGELPVDSVWRC</sequence>
<evidence type="ECO:0000256" key="1">
    <source>
        <dbReference type="SAM" id="MobiDB-lite"/>
    </source>
</evidence>
<organism evidence="2">
    <name type="scientific">Talaromyces marneffei PM1</name>
    <dbReference type="NCBI Taxonomy" id="1077442"/>
    <lineage>
        <taxon>Eukaryota</taxon>
        <taxon>Fungi</taxon>
        <taxon>Dikarya</taxon>
        <taxon>Ascomycota</taxon>
        <taxon>Pezizomycotina</taxon>
        <taxon>Eurotiomycetes</taxon>
        <taxon>Eurotiomycetidae</taxon>
        <taxon>Eurotiales</taxon>
        <taxon>Trichocomaceae</taxon>
        <taxon>Talaromyces</taxon>
        <taxon>Talaromyces sect. Talaromyces</taxon>
    </lineage>
</organism>